<dbReference type="InterPro" id="IPR029787">
    <property type="entry name" value="Nucleotide_cyclase"/>
</dbReference>
<organism evidence="4 5">
    <name type="scientific">Sessilibacter corallicola</name>
    <dbReference type="NCBI Taxonomy" id="2904075"/>
    <lineage>
        <taxon>Bacteria</taxon>
        <taxon>Pseudomonadati</taxon>
        <taxon>Pseudomonadota</taxon>
        <taxon>Gammaproteobacteria</taxon>
        <taxon>Cellvibrionales</taxon>
        <taxon>Cellvibrionaceae</taxon>
        <taxon>Sessilibacter</taxon>
    </lineage>
</organism>
<dbReference type="EMBL" id="BAABWN010000004">
    <property type="protein sequence ID" value="GAA6167774.1"/>
    <property type="molecule type" value="Genomic_DNA"/>
</dbReference>
<comment type="catalytic activity">
    <reaction evidence="2">
        <text>2 GTP = 3',3'-c-di-GMP + 2 diphosphate</text>
        <dbReference type="Rhea" id="RHEA:24898"/>
        <dbReference type="ChEBI" id="CHEBI:33019"/>
        <dbReference type="ChEBI" id="CHEBI:37565"/>
        <dbReference type="ChEBI" id="CHEBI:58805"/>
        <dbReference type="EC" id="2.7.7.65"/>
    </reaction>
</comment>
<feature type="domain" description="GGDEF" evidence="3">
    <location>
        <begin position="171"/>
        <end position="299"/>
    </location>
</feature>
<dbReference type="RefSeq" id="WP_233089010.1">
    <property type="nucleotide sequence ID" value="NZ_BAABWN010000004.1"/>
</dbReference>
<keyword evidence="5" id="KW-1185">Reference proteome</keyword>
<dbReference type="EC" id="2.7.7.65" evidence="1"/>
<name>A0ABQ0A7Z2_9GAMM</name>
<dbReference type="InterPro" id="IPR000160">
    <property type="entry name" value="GGDEF_dom"/>
</dbReference>
<dbReference type="SUPFAM" id="SSF55073">
    <property type="entry name" value="Nucleotide cyclase"/>
    <property type="match status" value="1"/>
</dbReference>
<dbReference type="PANTHER" id="PTHR45138">
    <property type="entry name" value="REGULATORY COMPONENTS OF SENSORY TRANSDUCTION SYSTEM"/>
    <property type="match status" value="1"/>
</dbReference>
<evidence type="ECO:0000259" key="3">
    <source>
        <dbReference type="PROSITE" id="PS50887"/>
    </source>
</evidence>
<comment type="caution">
    <text evidence="4">The sequence shown here is derived from an EMBL/GenBank/DDBJ whole genome shotgun (WGS) entry which is preliminary data.</text>
</comment>
<dbReference type="InterPro" id="IPR050469">
    <property type="entry name" value="Diguanylate_Cyclase"/>
</dbReference>
<dbReference type="CDD" id="cd01949">
    <property type="entry name" value="GGDEF"/>
    <property type="match status" value="1"/>
</dbReference>
<dbReference type="SMART" id="SM00267">
    <property type="entry name" value="GGDEF"/>
    <property type="match status" value="1"/>
</dbReference>
<protein>
    <recommendedName>
        <fullName evidence="1">diguanylate cyclase</fullName>
        <ecNumber evidence="1">2.7.7.65</ecNumber>
    </recommendedName>
</protein>
<dbReference type="Proteomes" id="UP001465153">
    <property type="component" value="Unassembled WGS sequence"/>
</dbReference>
<dbReference type="Gene3D" id="3.30.70.270">
    <property type="match status" value="1"/>
</dbReference>
<evidence type="ECO:0000313" key="4">
    <source>
        <dbReference type="EMBL" id="GAA6167774.1"/>
    </source>
</evidence>
<dbReference type="NCBIfam" id="TIGR00254">
    <property type="entry name" value="GGDEF"/>
    <property type="match status" value="1"/>
</dbReference>
<dbReference type="PROSITE" id="PS50887">
    <property type="entry name" value="GGDEF"/>
    <property type="match status" value="1"/>
</dbReference>
<proteinExistence type="predicted"/>
<gene>
    <name evidence="4" type="ORF">NBRC116591_15840</name>
</gene>
<reference evidence="4 5" key="1">
    <citation type="submission" date="2024-04" db="EMBL/GenBank/DDBJ databases">
        <title>Draft genome sequence of Sessilibacter corallicola NBRC 116591.</title>
        <authorList>
            <person name="Miyakawa T."/>
            <person name="Kusuya Y."/>
            <person name="Miura T."/>
        </authorList>
    </citation>
    <scope>NUCLEOTIDE SEQUENCE [LARGE SCALE GENOMIC DNA]</scope>
    <source>
        <strain evidence="4 5">KU-00831-HH</strain>
    </source>
</reference>
<dbReference type="PANTHER" id="PTHR45138:SF9">
    <property type="entry name" value="DIGUANYLATE CYCLASE DGCM-RELATED"/>
    <property type="match status" value="1"/>
</dbReference>
<evidence type="ECO:0000256" key="1">
    <source>
        <dbReference type="ARBA" id="ARBA00012528"/>
    </source>
</evidence>
<sequence length="299" mass="33733">MLSSTSTVSVLGKRNTSNAITNKQLTVATEDVLLLVQKLQSSLELEVIFTHLLDHIRSLVPGCRLLYSLPESNINLPIGGPVLKHQCFYQLKAEQEQLGEIRISNSSKLTDYELSMVELCLSHLLYPLRNALLYREAIRNARQDALTGVGNRFAFSRNFEREQRLAQRYHQDLSLLVIDIDYFKRINDKYGHLAGDEVLKSVAECLKSVMRQTDMIFRYGGEEFTAILTKTDREGALVIAERIRKEVEKLTVTISGNDIKATVSVGIGSLKEAKDSQALFNQADDNLYLAKRGGRNQVR</sequence>
<evidence type="ECO:0000313" key="5">
    <source>
        <dbReference type="Proteomes" id="UP001465153"/>
    </source>
</evidence>
<dbReference type="InterPro" id="IPR043128">
    <property type="entry name" value="Rev_trsase/Diguanyl_cyclase"/>
</dbReference>
<dbReference type="Pfam" id="PF00990">
    <property type="entry name" value="GGDEF"/>
    <property type="match status" value="1"/>
</dbReference>
<evidence type="ECO:0000256" key="2">
    <source>
        <dbReference type="ARBA" id="ARBA00034247"/>
    </source>
</evidence>
<accession>A0ABQ0A7Z2</accession>